<evidence type="ECO:0000256" key="1">
    <source>
        <dbReference type="SAM" id="MobiDB-lite"/>
    </source>
</evidence>
<feature type="domain" description="Laminin G" evidence="2">
    <location>
        <begin position="263"/>
        <end position="330"/>
    </location>
</feature>
<dbReference type="Pfam" id="PF02210">
    <property type="entry name" value="Laminin_G_2"/>
    <property type="match status" value="1"/>
</dbReference>
<evidence type="ECO:0000259" key="2">
    <source>
        <dbReference type="Pfam" id="PF02210"/>
    </source>
</evidence>
<proteinExistence type="predicted"/>
<dbReference type="Gene3D" id="2.60.120.200">
    <property type="match status" value="1"/>
</dbReference>
<keyword evidence="4" id="KW-1185">Reference proteome</keyword>
<dbReference type="GO" id="GO:0005975">
    <property type="term" value="P:carbohydrate metabolic process"/>
    <property type="evidence" value="ECO:0007669"/>
    <property type="project" value="InterPro"/>
</dbReference>
<dbReference type="InterPro" id="IPR001791">
    <property type="entry name" value="Laminin_G"/>
</dbReference>
<dbReference type="EMBL" id="BONQ01000050">
    <property type="protein sequence ID" value="GIG45139.1"/>
    <property type="molecule type" value="Genomic_DNA"/>
</dbReference>
<feature type="region of interest" description="Disordered" evidence="1">
    <location>
        <begin position="845"/>
        <end position="881"/>
    </location>
</feature>
<dbReference type="SUPFAM" id="SSF49899">
    <property type="entry name" value="Concanavalin A-like lectins/glucanases"/>
    <property type="match status" value="1"/>
</dbReference>
<dbReference type="Proteomes" id="UP000660611">
    <property type="component" value="Unassembled WGS sequence"/>
</dbReference>
<sequence length="881" mass="94415">MTPPHIDDFAGDWLDRGELAHLPSLRNQWGQAHVNDDLTSLSWLAMPPYSGGYHTGVLRVDGRVVRADRLRWAPWGVSREGRSSGVAVTSDTRLGYEQHAVYWRTRLLNHTADPVTVTVEQELHAPIADSPVDWGWLYGTPWSAGHYHDYYATERIRVEVLAWVPRHVHLLATDARWIRLGSPRIPGIQRDEDTAPMLLETELPDHSTSDSGRTRAPSVLGTVRGISGAPGVFELTSPAAEHRLAPVALGPEAVLRLEFRPATDDQTGVVLTHGNHPDSVQLGLTGGRPWLRIAGELVTAGSPLRAGQWHRLEVRITGDGASLSVDGALVAWTEPWWGAQRWTSTVDVDHVVVTDRSSPAVSTYAFATAPDALEVRGGGAVARWVCTVEPGDTVDVGVVLAIASNRSRSVDVAVLAARGFAGAFDAIADRWRSTWTDAFTPGNPSFSGHLPVLEGAPAGLARTYYLGVLLAIYLRNTGVSPIGPVFLTGGPRLGPTTTYFWDQSEWAHTAAMLEPVGTRAWILAALSQPYDRCHSFDTRNLLPVGNHYAANDHALFRTVQAYLAVTGDLDLLTEKAGTSTVLDHLRTLAQRPRAAFGDGVLADFGRDAWELLECVPNYRDAVVSFNAGYAGMLRGLAALLRRLDPSLADEAARADADADELAAAVLRQYAGGGRWNIAHPEGNETIGHVLDFVFVAAELADDLSAPVRAEMVEFVTGHLLDGDWMRALAPDDPIAPRSDRPDHGAAGAFGAWPGATAYGLCRLGRPDLAAALLSRIHASTSGAVWGQAMESVGGGRFRVAERGVANRDSLAGAAATEAILVGLFGLPGGSPVAPDLGIGTLHHVRVQQPSPNPGAPQHVLVQQPSPNPGAPQHVPVQQPSP</sequence>
<reference evidence="3" key="1">
    <citation type="submission" date="2021-01" db="EMBL/GenBank/DDBJ databases">
        <title>Whole genome shotgun sequence of Dactylosporangium siamense NBRC 106093.</title>
        <authorList>
            <person name="Komaki H."/>
            <person name="Tamura T."/>
        </authorList>
    </citation>
    <scope>NUCLEOTIDE SEQUENCE</scope>
    <source>
        <strain evidence="3">NBRC 106093</strain>
    </source>
</reference>
<comment type="caution">
    <text evidence="3">The sequence shown here is derived from an EMBL/GenBank/DDBJ whole genome shotgun (WGS) entry which is preliminary data.</text>
</comment>
<dbReference type="InterPro" id="IPR013320">
    <property type="entry name" value="ConA-like_dom_sf"/>
</dbReference>
<protein>
    <recommendedName>
        <fullName evidence="2">Laminin G domain-containing protein</fullName>
    </recommendedName>
</protein>
<organism evidence="3 4">
    <name type="scientific">Dactylosporangium siamense</name>
    <dbReference type="NCBI Taxonomy" id="685454"/>
    <lineage>
        <taxon>Bacteria</taxon>
        <taxon>Bacillati</taxon>
        <taxon>Actinomycetota</taxon>
        <taxon>Actinomycetes</taxon>
        <taxon>Micromonosporales</taxon>
        <taxon>Micromonosporaceae</taxon>
        <taxon>Dactylosporangium</taxon>
    </lineage>
</organism>
<dbReference type="InterPro" id="IPR012341">
    <property type="entry name" value="6hp_glycosidase-like_sf"/>
</dbReference>
<dbReference type="InterPro" id="IPR008928">
    <property type="entry name" value="6-hairpin_glycosidase_sf"/>
</dbReference>
<evidence type="ECO:0000313" key="3">
    <source>
        <dbReference type="EMBL" id="GIG45139.1"/>
    </source>
</evidence>
<dbReference type="CDD" id="cd00110">
    <property type="entry name" value="LamG"/>
    <property type="match status" value="1"/>
</dbReference>
<accession>A0A919PJZ8</accession>
<gene>
    <name evidence="3" type="ORF">Dsi01nite_031800</name>
</gene>
<evidence type="ECO:0000313" key="4">
    <source>
        <dbReference type="Proteomes" id="UP000660611"/>
    </source>
</evidence>
<dbReference type="AlphaFoldDB" id="A0A919PJZ8"/>
<dbReference type="Gene3D" id="1.50.10.10">
    <property type="match status" value="1"/>
</dbReference>
<dbReference type="SUPFAM" id="SSF48208">
    <property type="entry name" value="Six-hairpin glycosidases"/>
    <property type="match status" value="1"/>
</dbReference>
<name>A0A919PJZ8_9ACTN</name>
<dbReference type="RefSeq" id="WP_203846948.1">
    <property type="nucleotide sequence ID" value="NZ_BAAAVW010000009.1"/>
</dbReference>